<comment type="caution">
    <text evidence="1">The sequence shown here is derived from an EMBL/GenBank/DDBJ whole genome shotgun (WGS) entry which is preliminary data.</text>
</comment>
<dbReference type="Proteomes" id="UP000075583">
    <property type="component" value="Unassembled WGS sequence"/>
</dbReference>
<dbReference type="STRING" id="279360.MB14_02105"/>
<name>A0A150XE71_ROSEK</name>
<dbReference type="OrthoDB" id="5526158at2"/>
<evidence type="ECO:0000313" key="2">
    <source>
        <dbReference type="Proteomes" id="UP000075583"/>
    </source>
</evidence>
<gene>
    <name evidence="1" type="ORF">MB14_02105</name>
</gene>
<dbReference type="RefSeq" id="WP_062591127.1">
    <property type="nucleotide sequence ID" value="NZ_LQZQ01000012.1"/>
</dbReference>
<dbReference type="PROSITE" id="PS51257">
    <property type="entry name" value="PROKAR_LIPOPROTEIN"/>
    <property type="match status" value="1"/>
</dbReference>
<sequence>MRKLVIAFGIVLGLYVLMSCSKIDEFGLDKNTTLEEALVRLDEIQNDIQDMIADKSCNGGGDCKVLVYGKKACGGPSTYVIYGSNVDEALLEKKSNEYTALQDEVNRRFGLISDCSIMAVPEVTCVDGKCVIVEL</sequence>
<evidence type="ECO:0000313" key="1">
    <source>
        <dbReference type="EMBL" id="KYG77017.1"/>
    </source>
</evidence>
<keyword evidence="2" id="KW-1185">Reference proteome</keyword>
<proteinExistence type="predicted"/>
<organism evidence="1 2">
    <name type="scientific">Roseivirga ehrenbergii (strain DSM 102268 / JCM 13514 / KCTC 12282 / NCIMB 14502 / KMM 6017)</name>
    <dbReference type="NCBI Taxonomy" id="279360"/>
    <lineage>
        <taxon>Bacteria</taxon>
        <taxon>Pseudomonadati</taxon>
        <taxon>Bacteroidota</taxon>
        <taxon>Cytophagia</taxon>
        <taxon>Cytophagales</taxon>
        <taxon>Roseivirgaceae</taxon>
        <taxon>Roseivirga</taxon>
    </lineage>
</organism>
<dbReference type="AlphaFoldDB" id="A0A150XE71"/>
<protein>
    <submittedName>
        <fullName evidence="1">Uncharacterized protein</fullName>
    </submittedName>
</protein>
<reference evidence="1" key="1">
    <citation type="submission" date="2016-01" db="EMBL/GenBank/DDBJ databases">
        <title>Genome sequencing of Roseivirga ehrenbergii KMM 6017.</title>
        <authorList>
            <person name="Selvaratnam C."/>
            <person name="Thevarajoo S."/>
            <person name="Goh K.M."/>
            <person name="Ee R."/>
            <person name="Chan K.-G."/>
            <person name="Chong C.S."/>
        </authorList>
    </citation>
    <scope>NUCLEOTIDE SEQUENCE [LARGE SCALE GENOMIC DNA]</scope>
    <source>
        <strain evidence="1">KMM 6017</strain>
    </source>
</reference>
<accession>A0A150XE71</accession>
<dbReference type="EMBL" id="LQZQ01000012">
    <property type="protein sequence ID" value="KYG77017.1"/>
    <property type="molecule type" value="Genomic_DNA"/>
</dbReference>